<sequence length="54" mass="5937">MQRYEEKDPLDPLKTDDGLSDKIDGELVDDDVSSSEVARRISLLGKLVIPPAVP</sequence>
<name>A0A6B3SRZ4_9BURK</name>
<comment type="caution">
    <text evidence="2">The sequence shown here is derived from an EMBL/GenBank/DDBJ whole genome shotgun (WGS) entry which is preliminary data.</text>
</comment>
<dbReference type="EMBL" id="JAAIVB010000012">
    <property type="protein sequence ID" value="NEX60419.1"/>
    <property type="molecule type" value="Genomic_DNA"/>
</dbReference>
<gene>
    <name evidence="2" type="ORF">G3574_04965</name>
</gene>
<organism evidence="2 3">
    <name type="scientific">Noviherbaspirillum galbum</name>
    <dbReference type="NCBI Taxonomy" id="2709383"/>
    <lineage>
        <taxon>Bacteria</taxon>
        <taxon>Pseudomonadati</taxon>
        <taxon>Pseudomonadota</taxon>
        <taxon>Betaproteobacteria</taxon>
        <taxon>Burkholderiales</taxon>
        <taxon>Oxalobacteraceae</taxon>
        <taxon>Noviherbaspirillum</taxon>
    </lineage>
</organism>
<keyword evidence="3" id="KW-1185">Reference proteome</keyword>
<dbReference type="Proteomes" id="UP000482155">
    <property type="component" value="Unassembled WGS sequence"/>
</dbReference>
<dbReference type="AlphaFoldDB" id="A0A6B3SRZ4"/>
<protein>
    <submittedName>
        <fullName evidence="2">Uncharacterized protein</fullName>
    </submittedName>
</protein>
<feature type="region of interest" description="Disordered" evidence="1">
    <location>
        <begin position="1"/>
        <end position="31"/>
    </location>
</feature>
<reference evidence="2 3" key="1">
    <citation type="submission" date="2020-02" db="EMBL/GenBank/DDBJ databases">
        <authorList>
            <person name="Kim M.K."/>
        </authorList>
    </citation>
    <scope>NUCLEOTIDE SEQUENCE [LARGE SCALE GENOMIC DNA]</scope>
    <source>
        <strain evidence="2 3">17J57-3</strain>
    </source>
</reference>
<dbReference type="RefSeq" id="WP_163960902.1">
    <property type="nucleotide sequence ID" value="NZ_JAAIVB010000012.1"/>
</dbReference>
<evidence type="ECO:0000256" key="1">
    <source>
        <dbReference type="SAM" id="MobiDB-lite"/>
    </source>
</evidence>
<proteinExistence type="predicted"/>
<evidence type="ECO:0000313" key="2">
    <source>
        <dbReference type="EMBL" id="NEX60419.1"/>
    </source>
</evidence>
<accession>A0A6B3SRZ4</accession>
<feature type="compositionally biased region" description="Basic and acidic residues" evidence="1">
    <location>
        <begin position="1"/>
        <end position="25"/>
    </location>
</feature>
<evidence type="ECO:0000313" key="3">
    <source>
        <dbReference type="Proteomes" id="UP000482155"/>
    </source>
</evidence>